<dbReference type="InterPro" id="IPR016181">
    <property type="entry name" value="Acyl_CoA_acyltransferase"/>
</dbReference>
<dbReference type="SUPFAM" id="SSF55729">
    <property type="entry name" value="Acyl-CoA N-acyltransferases (Nat)"/>
    <property type="match status" value="1"/>
</dbReference>
<dbReference type="AlphaFoldDB" id="A0A2U3L8Y8"/>
<name>A0A2U3L8Y8_9BACT</name>
<evidence type="ECO:0000313" key="8">
    <source>
        <dbReference type="Proteomes" id="UP000238701"/>
    </source>
</evidence>
<keyword evidence="3 7" id="KW-0808">Transferase</keyword>
<evidence type="ECO:0000313" key="7">
    <source>
        <dbReference type="EMBL" id="SPF48219.1"/>
    </source>
</evidence>
<evidence type="ECO:0000259" key="6">
    <source>
        <dbReference type="Pfam" id="PF13508"/>
    </source>
</evidence>
<evidence type="ECO:0000256" key="3">
    <source>
        <dbReference type="ARBA" id="ARBA00022679"/>
    </source>
</evidence>
<protein>
    <submittedName>
        <fullName evidence="7">Putative acetyltransferase</fullName>
    </submittedName>
</protein>
<keyword evidence="4" id="KW-0012">Acyltransferase</keyword>
<sequence length="177" mass="19135">MGATSRSNQPLSAPEKLRADHNLEGFECGEPSLDEWLRRRALQNEESGASRTYVVCAGQQVVGCYALAVGAVAHAHAPGRVRRNMPDPVPVMVIGRLAVHQNYQGKKIGPGLLRDGILRTLQAADIAGIRAILVHAISERARQFYEECGFIASPMDQMTLMITVSEAVKAFVGKGAK</sequence>
<evidence type="ECO:0000256" key="2">
    <source>
        <dbReference type="ARBA" id="ARBA00022649"/>
    </source>
</evidence>
<organism evidence="7 8">
    <name type="scientific">Candidatus Sulfotelmatobacter kueseliae</name>
    <dbReference type="NCBI Taxonomy" id="2042962"/>
    <lineage>
        <taxon>Bacteria</taxon>
        <taxon>Pseudomonadati</taxon>
        <taxon>Acidobacteriota</taxon>
        <taxon>Terriglobia</taxon>
        <taxon>Terriglobales</taxon>
        <taxon>Candidatus Korobacteraceae</taxon>
        <taxon>Candidatus Sulfotelmatobacter</taxon>
    </lineage>
</organism>
<keyword evidence="2" id="KW-1277">Toxin-antitoxin system</keyword>
<proteinExistence type="predicted"/>
<evidence type="ECO:0000256" key="5">
    <source>
        <dbReference type="ARBA" id="ARBA00049880"/>
    </source>
</evidence>
<evidence type="ECO:0000256" key="1">
    <source>
        <dbReference type="ARBA" id="ARBA00022491"/>
    </source>
</evidence>
<gene>
    <name evidence="7" type="ORF">SBA1_820021</name>
</gene>
<dbReference type="GO" id="GO:0016747">
    <property type="term" value="F:acyltransferase activity, transferring groups other than amino-acyl groups"/>
    <property type="evidence" value="ECO:0007669"/>
    <property type="project" value="InterPro"/>
</dbReference>
<evidence type="ECO:0000256" key="4">
    <source>
        <dbReference type="ARBA" id="ARBA00023315"/>
    </source>
</evidence>
<reference evidence="8" key="1">
    <citation type="submission" date="2018-02" db="EMBL/GenBank/DDBJ databases">
        <authorList>
            <person name="Hausmann B."/>
        </authorList>
    </citation>
    <scope>NUCLEOTIDE SEQUENCE [LARGE SCALE GENOMIC DNA]</scope>
    <source>
        <strain evidence="8">Peat soil MAG SbA1</strain>
    </source>
</reference>
<dbReference type="PANTHER" id="PTHR36449:SF1">
    <property type="entry name" value="ACETYLTRANSFERASE"/>
    <property type="match status" value="1"/>
</dbReference>
<keyword evidence="1" id="KW-0678">Repressor</keyword>
<dbReference type="CDD" id="cd04301">
    <property type="entry name" value="NAT_SF"/>
    <property type="match status" value="1"/>
</dbReference>
<dbReference type="OrthoDB" id="9799147at2"/>
<dbReference type="Proteomes" id="UP000238701">
    <property type="component" value="Unassembled WGS sequence"/>
</dbReference>
<dbReference type="EMBL" id="OMOD01000180">
    <property type="protein sequence ID" value="SPF48219.1"/>
    <property type="molecule type" value="Genomic_DNA"/>
</dbReference>
<dbReference type="Pfam" id="PF13508">
    <property type="entry name" value="Acetyltransf_7"/>
    <property type="match status" value="1"/>
</dbReference>
<accession>A0A2U3L8Y8</accession>
<dbReference type="PANTHER" id="PTHR36449">
    <property type="entry name" value="ACETYLTRANSFERASE-RELATED"/>
    <property type="match status" value="1"/>
</dbReference>
<comment type="catalytic activity">
    <reaction evidence="5">
        <text>glycyl-tRNA(Gly) + acetyl-CoA = N-acetylglycyl-tRNA(Gly) + CoA + H(+)</text>
        <dbReference type="Rhea" id="RHEA:81867"/>
        <dbReference type="Rhea" id="RHEA-COMP:9683"/>
        <dbReference type="Rhea" id="RHEA-COMP:19766"/>
        <dbReference type="ChEBI" id="CHEBI:15378"/>
        <dbReference type="ChEBI" id="CHEBI:57287"/>
        <dbReference type="ChEBI" id="CHEBI:57288"/>
        <dbReference type="ChEBI" id="CHEBI:78522"/>
        <dbReference type="ChEBI" id="CHEBI:232036"/>
    </reaction>
</comment>
<dbReference type="InterPro" id="IPR000182">
    <property type="entry name" value="GNAT_dom"/>
</dbReference>
<feature type="domain" description="N-acetyltransferase" evidence="6">
    <location>
        <begin position="50"/>
        <end position="151"/>
    </location>
</feature>
<dbReference type="Gene3D" id="3.40.630.30">
    <property type="match status" value="1"/>
</dbReference>